<dbReference type="SMART" id="SM00100">
    <property type="entry name" value="cNMP"/>
    <property type="match status" value="2"/>
</dbReference>
<dbReference type="PROSITE" id="PS50042">
    <property type="entry name" value="CNMP_BINDING_3"/>
    <property type="match status" value="2"/>
</dbReference>
<organism evidence="4 5">
    <name type="scientific">Tetrahymena thermophila (strain SB210)</name>
    <dbReference type="NCBI Taxonomy" id="312017"/>
    <lineage>
        <taxon>Eukaryota</taxon>
        <taxon>Sar</taxon>
        <taxon>Alveolata</taxon>
        <taxon>Ciliophora</taxon>
        <taxon>Intramacronucleata</taxon>
        <taxon>Oligohymenophorea</taxon>
        <taxon>Hymenostomatida</taxon>
        <taxon>Tetrahymenina</taxon>
        <taxon>Tetrahymenidae</taxon>
        <taxon>Tetrahymena</taxon>
    </lineage>
</organism>
<dbReference type="InterPro" id="IPR014710">
    <property type="entry name" value="RmlC-like_jellyroll"/>
</dbReference>
<dbReference type="OrthoDB" id="166212at2759"/>
<feature type="domain" description="Cyclic nucleotide-binding" evidence="3">
    <location>
        <begin position="198"/>
        <end position="322"/>
    </location>
</feature>
<dbReference type="PANTHER" id="PTHR23011:SF28">
    <property type="entry name" value="CYCLIC NUCLEOTIDE-BINDING DOMAIN CONTAINING PROTEIN"/>
    <property type="match status" value="1"/>
</dbReference>
<dbReference type="RefSeq" id="XP_001007689.2">
    <property type="nucleotide sequence ID" value="XM_001007689.2"/>
</dbReference>
<evidence type="ECO:0000256" key="1">
    <source>
        <dbReference type="SAM" id="Coils"/>
    </source>
</evidence>
<protein>
    <submittedName>
        <fullName evidence="4">Cyclic nucleotide-binding domain protein</fullName>
    </submittedName>
</protein>
<name>I7MDE7_TETTS</name>
<evidence type="ECO:0000256" key="2">
    <source>
        <dbReference type="SAM" id="MobiDB-lite"/>
    </source>
</evidence>
<evidence type="ECO:0000313" key="4">
    <source>
        <dbReference type="EMBL" id="EAR87444.2"/>
    </source>
</evidence>
<keyword evidence="5" id="KW-1185">Reference proteome</keyword>
<dbReference type="Gene3D" id="2.60.120.10">
    <property type="entry name" value="Jelly Rolls"/>
    <property type="match status" value="2"/>
</dbReference>
<dbReference type="InterPro" id="IPR018490">
    <property type="entry name" value="cNMP-bd_dom_sf"/>
</dbReference>
<dbReference type="EMBL" id="GG662853">
    <property type="protein sequence ID" value="EAR87444.2"/>
    <property type="molecule type" value="Genomic_DNA"/>
</dbReference>
<keyword evidence="1" id="KW-0175">Coiled coil</keyword>
<gene>
    <name evidence="4" type="ORF">TTHERM_00061550</name>
</gene>
<evidence type="ECO:0000313" key="5">
    <source>
        <dbReference type="Proteomes" id="UP000009168"/>
    </source>
</evidence>
<dbReference type="PANTHER" id="PTHR23011">
    <property type="entry name" value="CYCLIC NUCLEOTIDE-BINDING DOMAIN CONTAINING PROTEIN"/>
    <property type="match status" value="1"/>
</dbReference>
<reference evidence="5" key="1">
    <citation type="journal article" date="2006" name="PLoS Biol.">
        <title>Macronuclear genome sequence of the ciliate Tetrahymena thermophila, a model eukaryote.</title>
        <authorList>
            <person name="Eisen J.A."/>
            <person name="Coyne R.S."/>
            <person name="Wu M."/>
            <person name="Wu D."/>
            <person name="Thiagarajan M."/>
            <person name="Wortman J.R."/>
            <person name="Badger J.H."/>
            <person name="Ren Q."/>
            <person name="Amedeo P."/>
            <person name="Jones K.M."/>
            <person name="Tallon L.J."/>
            <person name="Delcher A.L."/>
            <person name="Salzberg S.L."/>
            <person name="Silva J.C."/>
            <person name="Haas B.J."/>
            <person name="Majoros W.H."/>
            <person name="Farzad M."/>
            <person name="Carlton J.M."/>
            <person name="Smith R.K. Jr."/>
            <person name="Garg J."/>
            <person name="Pearlman R.E."/>
            <person name="Karrer K.M."/>
            <person name="Sun L."/>
            <person name="Manning G."/>
            <person name="Elde N.C."/>
            <person name="Turkewitz A.P."/>
            <person name="Asai D.J."/>
            <person name="Wilkes D.E."/>
            <person name="Wang Y."/>
            <person name="Cai H."/>
            <person name="Collins K."/>
            <person name="Stewart B.A."/>
            <person name="Lee S.R."/>
            <person name="Wilamowska K."/>
            <person name="Weinberg Z."/>
            <person name="Ruzzo W.L."/>
            <person name="Wloga D."/>
            <person name="Gaertig J."/>
            <person name="Frankel J."/>
            <person name="Tsao C.-C."/>
            <person name="Gorovsky M.A."/>
            <person name="Keeling P.J."/>
            <person name="Waller R.F."/>
            <person name="Patron N.J."/>
            <person name="Cherry J.M."/>
            <person name="Stover N.A."/>
            <person name="Krieger C.J."/>
            <person name="del Toro C."/>
            <person name="Ryder H.F."/>
            <person name="Williamson S.C."/>
            <person name="Barbeau R.A."/>
            <person name="Hamilton E.P."/>
            <person name="Orias E."/>
        </authorList>
    </citation>
    <scope>NUCLEOTIDE SEQUENCE [LARGE SCALE GENOMIC DNA]</scope>
    <source>
        <strain evidence="5">SB210</strain>
    </source>
</reference>
<dbReference type="KEGG" id="tet:TTHERM_00061550"/>
<proteinExistence type="predicted"/>
<dbReference type="InterPro" id="IPR000595">
    <property type="entry name" value="cNMP-bd_dom"/>
</dbReference>
<feature type="compositionally biased region" description="Polar residues" evidence="2">
    <location>
        <begin position="730"/>
        <end position="740"/>
    </location>
</feature>
<feature type="compositionally biased region" description="Basic residues" evidence="2">
    <location>
        <begin position="741"/>
        <end position="754"/>
    </location>
</feature>
<evidence type="ECO:0000259" key="3">
    <source>
        <dbReference type="PROSITE" id="PS50042"/>
    </source>
</evidence>
<dbReference type="SUPFAM" id="SSF51206">
    <property type="entry name" value="cAMP-binding domain-like"/>
    <property type="match status" value="2"/>
</dbReference>
<feature type="domain" description="Cyclic nucleotide-binding" evidence="3">
    <location>
        <begin position="68"/>
        <end position="195"/>
    </location>
</feature>
<dbReference type="GeneID" id="7841870"/>
<dbReference type="Proteomes" id="UP000009168">
    <property type="component" value="Unassembled WGS sequence"/>
</dbReference>
<sequence length="754" mass="88818">MSLNTTANDSNQAMDKLRELIQILQLNGNQRKKQHINFLMDVLQIIPFFIKFREEGDEFTQRLFCKYIKYEYYNSSQLVFRTGQQGDSFYIILAGKVGIYAEKNQMINIQDVVNGFNQDKEMNQDTHDNIKLIKVLDAGASFGEMALYEDNSLRVSTVFAHTDTFLGVIKREDYLNIIQKKEERERQKTIQNLINMSLFQGWNMKEISNIAEKMKTIHCKKEEIIYQENQQIQSVFIVLNGTFLIAQNDEIDEWDDCTISVEDIMKKEKKIKKQKQKLRLLQVHELFGEEELFQNQNKRIHKVVCISDKATLFQMDIFTFENDILNKNVNTKQEIIKRVKVKLEDLQQNQDKELQQTNDYQSLMSKNYKTILLKFNNDENGQMQNLIEKSSRRLDKNENKINSVCNIQDAYTNRKNTKIVVSKKQVIRKGRYLNQSLNYQQTRQNSLENINQESNILLNGYEADQMYIDQDTLQSHYKNKTSPMKEKNSIVNEINSDLPKLYQKVKASIIQQSDTSKNPNSFVLQNPDSFILNFLPSMNKELTHKMEQIHNQKNQELQENILKKIQRTKTTESSNKIQNNKIDLQNEGVKGSQIFGNFDQLQRKKKIMIEKAFYYRQNEQNGVQQQKLQQIVNNSSNNQKQNYPLAVILPNKLYKEEKKRSNSINTISKIEDQQYKQSLKKYLLNQVQQSNRDKVNEMYNTEIQSLEVINNCSDSILVKNNSSFSYNKRLSERQSLSQRTSPKHLQRKRLQPLN</sequence>
<feature type="coiled-coil region" evidence="1">
    <location>
        <begin position="329"/>
        <end position="356"/>
    </location>
</feature>
<dbReference type="CDD" id="cd00038">
    <property type="entry name" value="CAP_ED"/>
    <property type="match status" value="2"/>
</dbReference>
<feature type="region of interest" description="Disordered" evidence="2">
    <location>
        <begin position="730"/>
        <end position="754"/>
    </location>
</feature>
<dbReference type="InParanoid" id="I7MDE7"/>
<dbReference type="AlphaFoldDB" id="I7MDE7"/>
<dbReference type="STRING" id="312017.I7MDE7"/>
<accession>I7MDE7</accession>